<evidence type="ECO:0000313" key="4">
    <source>
        <dbReference type="Proteomes" id="UP000619260"/>
    </source>
</evidence>
<name>A0A8J4DS44_9ACTN</name>
<feature type="chain" id="PRO_5039236448" description="Lipoprotein" evidence="2">
    <location>
        <begin position="23"/>
        <end position="148"/>
    </location>
</feature>
<protein>
    <recommendedName>
        <fullName evidence="5">Lipoprotein</fullName>
    </recommendedName>
</protein>
<sequence length="148" mass="15307">MDSRARAIVATAVAVLSLAACARPADRSVARELPTPTPSRSSSPSPSPSPARPTDAPAADGSDLSACFDGTCEVEVKTGDVIRFGERIRATPPVDRIQIVSVAPGNTGFLLPGGTIAYGTNITVNDALHIEVIRADGRRAVIRFSPAS</sequence>
<evidence type="ECO:0008006" key="5">
    <source>
        <dbReference type="Google" id="ProtNLM"/>
    </source>
</evidence>
<dbReference type="Proteomes" id="UP000619260">
    <property type="component" value="Unassembled WGS sequence"/>
</dbReference>
<evidence type="ECO:0000256" key="1">
    <source>
        <dbReference type="SAM" id="MobiDB-lite"/>
    </source>
</evidence>
<gene>
    <name evidence="3" type="ORF">Val02_46570</name>
</gene>
<dbReference type="AlphaFoldDB" id="A0A8J4DS44"/>
<comment type="caution">
    <text evidence="3">The sequence shown here is derived from an EMBL/GenBank/DDBJ whole genome shotgun (WGS) entry which is preliminary data.</text>
</comment>
<keyword evidence="4" id="KW-1185">Reference proteome</keyword>
<dbReference type="PROSITE" id="PS51257">
    <property type="entry name" value="PROKAR_LIPOPROTEIN"/>
    <property type="match status" value="1"/>
</dbReference>
<feature type="signal peptide" evidence="2">
    <location>
        <begin position="1"/>
        <end position="22"/>
    </location>
</feature>
<evidence type="ECO:0000256" key="2">
    <source>
        <dbReference type="SAM" id="SignalP"/>
    </source>
</evidence>
<keyword evidence="2" id="KW-0732">Signal</keyword>
<evidence type="ECO:0000313" key="3">
    <source>
        <dbReference type="EMBL" id="GIJ47771.1"/>
    </source>
</evidence>
<dbReference type="RefSeq" id="WP_203901277.1">
    <property type="nucleotide sequence ID" value="NZ_BOPF01000017.1"/>
</dbReference>
<organism evidence="3 4">
    <name type="scientific">Virgisporangium aliadipatigenens</name>
    <dbReference type="NCBI Taxonomy" id="741659"/>
    <lineage>
        <taxon>Bacteria</taxon>
        <taxon>Bacillati</taxon>
        <taxon>Actinomycetota</taxon>
        <taxon>Actinomycetes</taxon>
        <taxon>Micromonosporales</taxon>
        <taxon>Micromonosporaceae</taxon>
        <taxon>Virgisporangium</taxon>
    </lineage>
</organism>
<feature type="region of interest" description="Disordered" evidence="1">
    <location>
        <begin position="27"/>
        <end position="62"/>
    </location>
</feature>
<accession>A0A8J4DS44</accession>
<dbReference type="EMBL" id="BOPF01000017">
    <property type="protein sequence ID" value="GIJ47771.1"/>
    <property type="molecule type" value="Genomic_DNA"/>
</dbReference>
<reference evidence="3" key="1">
    <citation type="submission" date="2021-01" db="EMBL/GenBank/DDBJ databases">
        <title>Whole genome shotgun sequence of Virgisporangium aliadipatigenens NBRC 105644.</title>
        <authorList>
            <person name="Komaki H."/>
            <person name="Tamura T."/>
        </authorList>
    </citation>
    <scope>NUCLEOTIDE SEQUENCE</scope>
    <source>
        <strain evidence="3">NBRC 105644</strain>
    </source>
</reference>
<proteinExistence type="predicted"/>